<reference evidence="3" key="1">
    <citation type="journal article" date="2014" name="Int. J. Syst. Evol. Microbiol.">
        <title>Complete genome sequence of Corynebacterium casei LMG S-19264T (=DSM 44701T), isolated from a smear-ripened cheese.</title>
        <authorList>
            <consortium name="US DOE Joint Genome Institute (JGI-PGF)"/>
            <person name="Walter F."/>
            <person name="Albersmeier A."/>
            <person name="Kalinowski J."/>
            <person name="Ruckert C."/>
        </authorList>
    </citation>
    <scope>NUCLEOTIDE SEQUENCE</scope>
    <source>
        <strain evidence="3">JCM 19831</strain>
    </source>
</reference>
<evidence type="ECO:0000256" key="2">
    <source>
        <dbReference type="ARBA" id="ARBA00023043"/>
    </source>
</evidence>
<dbReference type="PANTHER" id="PTHR24201">
    <property type="entry name" value="ANK_REP_REGION DOMAIN-CONTAINING PROTEIN"/>
    <property type="match status" value="1"/>
</dbReference>
<reference evidence="3" key="2">
    <citation type="submission" date="2020-09" db="EMBL/GenBank/DDBJ databases">
        <authorList>
            <person name="Sun Q."/>
            <person name="Ohkuma M."/>
        </authorList>
    </citation>
    <scope>NUCLEOTIDE SEQUENCE</scope>
    <source>
        <strain evidence="3">JCM 19831</strain>
    </source>
</reference>
<dbReference type="InterPro" id="IPR050776">
    <property type="entry name" value="Ank_Repeat/CDKN_Inhibitor"/>
</dbReference>
<sequence>MTELKAWARLRRYAVPRWMIEDATARRLAGDWAGACAAADVELGPELAAVPDAVAEDLRHLVPDLLRWHLPRDPVTHDLPRDPIPLAHYADGHALVVQRRHSWGEGQRLMLRYRGSDPAHEGDGLHLNRERWDGRRTAGLRVDADPELLRLQDAGEWRAAWTRAGFDVEQFDDATAPRYARDAADARLRAGDHDLTGLAEAVRATADRHHAPAVRLPLRWRDSVVIDAATLRVRHAGAWNPAHSAEGPLPVLPAARALRPVDFDLVRLGYLPVSALHPLVASALFPGAPAAAVAEPVAVEPIRVRCLGDWHLVTMAASGFTTPHAPEELRREQAMHALGGPPPTGCFAAVTGWSDPRVRLPKHLRTRRRTVVLRAAHGDAPAIEALLDAGLDPSVRDGRGRTLLHLLSFCPHPVPLLRRLVAAGLDLETRDQNGYTPLLHAVACGGTVALVTALLELGARRDVSLPDGSNAVELARRYGRNNEFSVVLGR</sequence>
<dbReference type="RefSeq" id="WP_190254797.1">
    <property type="nucleotide sequence ID" value="NZ_BMPI01000047.1"/>
</dbReference>
<accession>A0A917U6N7</accession>
<evidence type="ECO:0008006" key="5">
    <source>
        <dbReference type="Google" id="ProtNLM"/>
    </source>
</evidence>
<dbReference type="Pfam" id="PF12796">
    <property type="entry name" value="Ank_2"/>
    <property type="match status" value="1"/>
</dbReference>
<proteinExistence type="predicted"/>
<dbReference type="InterPro" id="IPR002110">
    <property type="entry name" value="Ankyrin_rpt"/>
</dbReference>
<evidence type="ECO:0000313" key="3">
    <source>
        <dbReference type="EMBL" id="GGM62498.1"/>
    </source>
</evidence>
<evidence type="ECO:0000256" key="1">
    <source>
        <dbReference type="ARBA" id="ARBA00022737"/>
    </source>
</evidence>
<keyword evidence="2" id="KW-0040">ANK repeat</keyword>
<gene>
    <name evidence="3" type="ORF">GCM10007977_075110</name>
</gene>
<dbReference type="Proteomes" id="UP000642070">
    <property type="component" value="Unassembled WGS sequence"/>
</dbReference>
<organism evidence="3 4">
    <name type="scientific">Dactylosporangium sucinum</name>
    <dbReference type="NCBI Taxonomy" id="1424081"/>
    <lineage>
        <taxon>Bacteria</taxon>
        <taxon>Bacillati</taxon>
        <taxon>Actinomycetota</taxon>
        <taxon>Actinomycetes</taxon>
        <taxon>Micromonosporales</taxon>
        <taxon>Micromonosporaceae</taxon>
        <taxon>Dactylosporangium</taxon>
    </lineage>
</organism>
<dbReference type="InterPro" id="IPR036770">
    <property type="entry name" value="Ankyrin_rpt-contain_sf"/>
</dbReference>
<name>A0A917U6N7_9ACTN</name>
<dbReference type="EMBL" id="BMPI01000047">
    <property type="protein sequence ID" value="GGM62498.1"/>
    <property type="molecule type" value="Genomic_DNA"/>
</dbReference>
<dbReference type="SUPFAM" id="SSF48403">
    <property type="entry name" value="Ankyrin repeat"/>
    <property type="match status" value="1"/>
</dbReference>
<keyword evidence="4" id="KW-1185">Reference proteome</keyword>
<protein>
    <recommendedName>
        <fullName evidence="5">Ankyrin repeat protein</fullName>
    </recommendedName>
</protein>
<dbReference type="SMART" id="SM00248">
    <property type="entry name" value="ANK"/>
    <property type="match status" value="3"/>
</dbReference>
<evidence type="ECO:0000313" key="4">
    <source>
        <dbReference type="Proteomes" id="UP000642070"/>
    </source>
</evidence>
<dbReference type="Gene3D" id="1.25.40.20">
    <property type="entry name" value="Ankyrin repeat-containing domain"/>
    <property type="match status" value="1"/>
</dbReference>
<dbReference type="AlphaFoldDB" id="A0A917U6N7"/>
<comment type="caution">
    <text evidence="3">The sequence shown here is derived from an EMBL/GenBank/DDBJ whole genome shotgun (WGS) entry which is preliminary data.</text>
</comment>
<keyword evidence="1" id="KW-0677">Repeat</keyword>